<organism evidence="4 5">
    <name type="scientific">Enterococcus avium</name>
    <name type="common">Streptococcus avium</name>
    <dbReference type="NCBI Taxonomy" id="33945"/>
    <lineage>
        <taxon>Bacteria</taxon>
        <taxon>Bacillati</taxon>
        <taxon>Bacillota</taxon>
        <taxon>Bacilli</taxon>
        <taxon>Lactobacillales</taxon>
        <taxon>Enterococcaceae</taxon>
        <taxon>Enterococcus</taxon>
    </lineage>
</organism>
<gene>
    <name evidence="4" type="ORF">AUF17_09205</name>
</gene>
<dbReference type="EMBL" id="PDXQ01000001">
    <property type="protein sequence ID" value="TRZ34239.1"/>
    <property type="molecule type" value="Genomic_DNA"/>
</dbReference>
<dbReference type="PANTHER" id="PTHR42919">
    <property type="entry name" value="N-ALPHA-ACETYLTRANSFERASE"/>
    <property type="match status" value="1"/>
</dbReference>
<dbReference type="RefSeq" id="WP_144324948.1">
    <property type="nucleotide sequence ID" value="NZ_JAJCJG010000034.1"/>
</dbReference>
<evidence type="ECO:0000259" key="3">
    <source>
        <dbReference type="PROSITE" id="PS51186"/>
    </source>
</evidence>
<dbReference type="GO" id="GO:0016747">
    <property type="term" value="F:acyltransferase activity, transferring groups other than amino-acyl groups"/>
    <property type="evidence" value="ECO:0007669"/>
    <property type="project" value="InterPro"/>
</dbReference>
<reference evidence="4 5" key="1">
    <citation type="submission" date="2017-10" db="EMBL/GenBank/DDBJ databases">
        <title>FDA dAtabase for Regulatory Grade micrObial Sequences (FDA-ARGOS): Supporting development and validation of Infectious Disease Dx tests.</title>
        <authorList>
            <person name="Campos J."/>
            <person name="Goldberg B."/>
            <person name="Tallon L.J."/>
            <person name="Sadzewicz L."/>
            <person name="Sengamalay N."/>
            <person name="Ott S."/>
            <person name="Godinez A."/>
            <person name="Nagaraj S."/>
            <person name="Vyas G."/>
            <person name="Aluvathingal J."/>
            <person name="Nadendla S."/>
            <person name="Geyer C."/>
            <person name="Nandy P."/>
            <person name="Hobson J."/>
            <person name="Sichtig H."/>
        </authorList>
    </citation>
    <scope>NUCLEOTIDE SEQUENCE [LARGE SCALE GENOMIC DNA]</scope>
    <source>
        <strain evidence="4 5">FDAARGOS_185</strain>
    </source>
</reference>
<dbReference type="Pfam" id="PF00583">
    <property type="entry name" value="Acetyltransf_1"/>
    <property type="match status" value="1"/>
</dbReference>
<proteinExistence type="predicted"/>
<name>A0A8B5W5H3_ENTAV</name>
<dbReference type="PROSITE" id="PS51186">
    <property type="entry name" value="GNAT"/>
    <property type="match status" value="1"/>
</dbReference>
<accession>A0A8B5W5H3</accession>
<dbReference type="CDD" id="cd04301">
    <property type="entry name" value="NAT_SF"/>
    <property type="match status" value="1"/>
</dbReference>
<dbReference type="InterPro" id="IPR016181">
    <property type="entry name" value="Acyl_CoA_acyltransferase"/>
</dbReference>
<protein>
    <submittedName>
        <fullName evidence="4">GNAT family N-acetyltransferase</fullName>
    </submittedName>
</protein>
<dbReference type="Proteomes" id="UP000316316">
    <property type="component" value="Unassembled WGS sequence"/>
</dbReference>
<evidence type="ECO:0000256" key="1">
    <source>
        <dbReference type="ARBA" id="ARBA00022679"/>
    </source>
</evidence>
<evidence type="ECO:0000256" key="2">
    <source>
        <dbReference type="ARBA" id="ARBA00023315"/>
    </source>
</evidence>
<dbReference type="InterPro" id="IPR000182">
    <property type="entry name" value="GNAT_dom"/>
</dbReference>
<comment type="caution">
    <text evidence="4">The sequence shown here is derived from an EMBL/GenBank/DDBJ whole genome shotgun (WGS) entry which is preliminary data.</text>
</comment>
<dbReference type="AlphaFoldDB" id="A0A8B5W5H3"/>
<feature type="domain" description="N-acetyltransferase" evidence="3">
    <location>
        <begin position="3"/>
        <end position="158"/>
    </location>
</feature>
<evidence type="ECO:0000313" key="5">
    <source>
        <dbReference type="Proteomes" id="UP000316316"/>
    </source>
</evidence>
<keyword evidence="2" id="KW-0012">Acyltransferase</keyword>
<sequence length="163" mass="18799">MEYLIRKMHVSEYPLLREFLYQAIYQRDQEKSIPRMIIDDPNIAVYIQDFGKYQTDFCLCAQLGDKIVGAVWVRNIAGFAAIDDQTPELAISLLPEYRGRGLGTALMKAMIGKMNREGYAKISLAVQKDNYALNMYLQIGFEIVDENEEEYIMVCQLNKNLHS</sequence>
<dbReference type="Gene3D" id="3.40.630.30">
    <property type="match status" value="1"/>
</dbReference>
<evidence type="ECO:0000313" key="4">
    <source>
        <dbReference type="EMBL" id="TRZ34239.1"/>
    </source>
</evidence>
<keyword evidence="1 4" id="KW-0808">Transferase</keyword>
<dbReference type="SUPFAM" id="SSF55729">
    <property type="entry name" value="Acyl-CoA N-acyltransferases (Nat)"/>
    <property type="match status" value="1"/>
</dbReference>
<dbReference type="InterPro" id="IPR051556">
    <property type="entry name" value="N-term/lysine_N-AcTrnsfr"/>
</dbReference>
<dbReference type="PANTHER" id="PTHR42919:SF8">
    <property type="entry name" value="N-ALPHA-ACETYLTRANSFERASE 50"/>
    <property type="match status" value="1"/>
</dbReference>